<sequence length="209" mass="22585">MRIWDISQVVRPDMPVWPGEPPVRVMRNVEIGDGCPVNVGEIDAPLHAGTHADAPLHYAPDGAASADCDLAPYIGRCVLVDVRHAAARVEMGDVDWDAVAGAERVIFRTYDRFPAEVWDSDFTAIAPDVVARLREGGVRLVGTDAPSLDPETSKTMDAHHEILAGDMRILEGLVLDDVPPGEYELIALPLKIAAADASPVRAILRELAK</sequence>
<comment type="caution">
    <text evidence="8">The sequence shown here is derived from an EMBL/GenBank/DDBJ whole genome shotgun (WGS) entry which is preliminary data.</text>
</comment>
<comment type="subunit">
    <text evidence="7">Homodimer.</text>
</comment>
<comment type="catalytic activity">
    <reaction evidence="6 7">
        <text>N-formyl-L-kynurenine + H2O = L-kynurenine + formate + H(+)</text>
        <dbReference type="Rhea" id="RHEA:13009"/>
        <dbReference type="ChEBI" id="CHEBI:15377"/>
        <dbReference type="ChEBI" id="CHEBI:15378"/>
        <dbReference type="ChEBI" id="CHEBI:15740"/>
        <dbReference type="ChEBI" id="CHEBI:57959"/>
        <dbReference type="ChEBI" id="CHEBI:58629"/>
        <dbReference type="EC" id="3.5.1.9"/>
    </reaction>
</comment>
<dbReference type="EC" id="3.5.1.9" evidence="7"/>
<dbReference type="InterPro" id="IPR017484">
    <property type="entry name" value="Kynurenine_formamidase_bac"/>
</dbReference>
<protein>
    <recommendedName>
        <fullName evidence="7">Kynurenine formamidase</fullName>
        <shortName evidence="7">KFA</shortName>
        <shortName evidence="7">KFase</shortName>
        <ecNumber evidence="7">3.5.1.9</ecNumber>
    </recommendedName>
    <alternativeName>
        <fullName evidence="7">Arylformamidase</fullName>
    </alternativeName>
    <alternativeName>
        <fullName evidence="7">N-formylkynurenine formamidase</fullName>
        <shortName evidence="7">FKF</shortName>
    </alternativeName>
</protein>
<dbReference type="RefSeq" id="WP_215356135.1">
    <property type="nucleotide sequence ID" value="NZ_BAAAFE010000009.1"/>
</dbReference>
<evidence type="ECO:0000256" key="4">
    <source>
        <dbReference type="ARBA" id="ARBA00022833"/>
    </source>
</evidence>
<dbReference type="InterPro" id="IPR037175">
    <property type="entry name" value="KFase_sf"/>
</dbReference>
<dbReference type="SUPFAM" id="SSF102198">
    <property type="entry name" value="Putative cyclase"/>
    <property type="match status" value="1"/>
</dbReference>
<keyword evidence="4 7" id="KW-0862">Zinc</keyword>
<feature type="binding site" evidence="7">
    <location>
        <position position="51"/>
    </location>
    <ligand>
        <name>Zn(2+)</name>
        <dbReference type="ChEBI" id="CHEBI:29105"/>
        <label>1</label>
    </ligand>
</feature>
<keyword evidence="9" id="KW-1185">Reference proteome</keyword>
<feature type="binding site" evidence="7">
    <location>
        <position position="47"/>
    </location>
    <ligand>
        <name>Zn(2+)</name>
        <dbReference type="ChEBI" id="CHEBI:29105"/>
        <label>1</label>
    </ligand>
</feature>
<evidence type="ECO:0000256" key="5">
    <source>
        <dbReference type="ARBA" id="ARBA00023079"/>
    </source>
</evidence>
<evidence type="ECO:0000256" key="7">
    <source>
        <dbReference type="HAMAP-Rule" id="MF_01969"/>
    </source>
</evidence>
<accession>A0ABP3XNK9</accession>
<comment type="cofactor">
    <cofactor evidence="7">
        <name>Zn(2+)</name>
        <dbReference type="ChEBI" id="CHEBI:29105"/>
    </cofactor>
    <text evidence="7">Binds 2 zinc ions per subunit.</text>
</comment>
<evidence type="ECO:0000256" key="3">
    <source>
        <dbReference type="ARBA" id="ARBA00022801"/>
    </source>
</evidence>
<dbReference type="NCBIfam" id="TIGR03035">
    <property type="entry name" value="trp_arylform"/>
    <property type="match status" value="1"/>
</dbReference>
<dbReference type="PANTHER" id="PTHR31118:SF32">
    <property type="entry name" value="KYNURENINE FORMAMIDASE"/>
    <property type="match status" value="1"/>
</dbReference>
<keyword evidence="2 7" id="KW-0479">Metal-binding</keyword>
<evidence type="ECO:0000256" key="1">
    <source>
        <dbReference type="ARBA" id="ARBA00002204"/>
    </source>
</evidence>
<feature type="binding site" evidence="7">
    <location>
        <position position="159"/>
    </location>
    <ligand>
        <name>Zn(2+)</name>
        <dbReference type="ChEBI" id="CHEBI:29105"/>
        <label>2</label>
    </ligand>
</feature>
<dbReference type="InterPro" id="IPR007325">
    <property type="entry name" value="KFase/CYL"/>
</dbReference>
<organism evidence="8 9">
    <name type="scientific">Sphingopyxis soli</name>
    <dbReference type="NCBI Taxonomy" id="592051"/>
    <lineage>
        <taxon>Bacteria</taxon>
        <taxon>Pseudomonadati</taxon>
        <taxon>Pseudomonadota</taxon>
        <taxon>Alphaproteobacteria</taxon>
        <taxon>Sphingomonadales</taxon>
        <taxon>Sphingomonadaceae</taxon>
        <taxon>Sphingopyxis</taxon>
    </lineage>
</organism>
<evidence type="ECO:0000313" key="9">
    <source>
        <dbReference type="Proteomes" id="UP001500738"/>
    </source>
</evidence>
<comment type="function">
    <text evidence="1 7">Catalyzes the hydrolysis of N-formyl-L-kynurenine to L-kynurenine, the second step in the kynurenine pathway of tryptophan degradation.</text>
</comment>
<dbReference type="Proteomes" id="UP001500738">
    <property type="component" value="Unassembled WGS sequence"/>
</dbReference>
<dbReference type="EMBL" id="BAAAFE010000009">
    <property type="protein sequence ID" value="GAA0866041.1"/>
    <property type="molecule type" value="Genomic_DNA"/>
</dbReference>
<evidence type="ECO:0000256" key="6">
    <source>
        <dbReference type="ARBA" id="ARBA00048496"/>
    </source>
</evidence>
<feature type="binding site" evidence="7">
    <location>
        <position position="53"/>
    </location>
    <ligand>
        <name>Zn(2+)</name>
        <dbReference type="ChEBI" id="CHEBI:29105"/>
        <label>1</label>
    </ligand>
</feature>
<dbReference type="Gene3D" id="3.50.30.50">
    <property type="entry name" value="Putative cyclase"/>
    <property type="match status" value="1"/>
</dbReference>
<name>A0ABP3XNK9_9SPHN</name>
<evidence type="ECO:0000256" key="2">
    <source>
        <dbReference type="ARBA" id="ARBA00022723"/>
    </source>
</evidence>
<feature type="binding site" evidence="7">
    <location>
        <position position="17"/>
    </location>
    <ligand>
        <name>substrate</name>
    </ligand>
</feature>
<feature type="binding site" evidence="7">
    <location>
        <position position="171"/>
    </location>
    <ligand>
        <name>Zn(2+)</name>
        <dbReference type="ChEBI" id="CHEBI:29105"/>
        <label>1</label>
    </ligand>
</feature>
<dbReference type="PANTHER" id="PTHR31118">
    <property type="entry name" value="CYCLASE-LIKE PROTEIN 2"/>
    <property type="match status" value="1"/>
</dbReference>
<keyword evidence="3 7" id="KW-0378">Hydrolase</keyword>
<reference evidence="9" key="1">
    <citation type="journal article" date="2019" name="Int. J. Syst. Evol. Microbiol.">
        <title>The Global Catalogue of Microorganisms (GCM) 10K type strain sequencing project: providing services to taxonomists for standard genome sequencing and annotation.</title>
        <authorList>
            <consortium name="The Broad Institute Genomics Platform"/>
            <consortium name="The Broad Institute Genome Sequencing Center for Infectious Disease"/>
            <person name="Wu L."/>
            <person name="Ma J."/>
        </authorList>
    </citation>
    <scope>NUCLEOTIDE SEQUENCE [LARGE SCALE GENOMIC DNA]</scope>
    <source>
        <strain evidence="9">JCM 15910</strain>
    </source>
</reference>
<comment type="pathway">
    <text evidence="7">Amino-acid degradation; L-tryptophan degradation via kynurenine pathway; L-kynurenine from L-tryptophan: step 2/2.</text>
</comment>
<comment type="similarity">
    <text evidence="7">Belongs to the Cyclase 1 superfamily. KynB family.</text>
</comment>
<dbReference type="HAMAP" id="MF_01969">
    <property type="entry name" value="KynB"/>
    <property type="match status" value="1"/>
</dbReference>
<dbReference type="Pfam" id="PF04199">
    <property type="entry name" value="Cyclase"/>
    <property type="match status" value="1"/>
</dbReference>
<feature type="active site" description="Proton donor/acceptor" evidence="7">
    <location>
        <position position="57"/>
    </location>
</feature>
<keyword evidence="5 7" id="KW-0823">Tryptophan catabolism</keyword>
<proteinExistence type="inferred from homology"/>
<evidence type="ECO:0000313" key="8">
    <source>
        <dbReference type="EMBL" id="GAA0866041.1"/>
    </source>
</evidence>
<feature type="binding site" evidence="7">
    <location>
        <position position="171"/>
    </location>
    <ligand>
        <name>Zn(2+)</name>
        <dbReference type="ChEBI" id="CHEBI:29105"/>
        <label>2</label>
    </ligand>
</feature>
<gene>
    <name evidence="7 8" type="primary">kynB</name>
    <name evidence="8" type="ORF">GCM10009115_27010</name>
</gene>
<feature type="binding site" evidence="7">
    <location>
        <position position="53"/>
    </location>
    <ligand>
        <name>Zn(2+)</name>
        <dbReference type="ChEBI" id="CHEBI:29105"/>
        <label>2</label>
    </ligand>
</feature>